<dbReference type="AlphaFoldDB" id="W4FB05"/>
<dbReference type="GeneID" id="20820454"/>
<organism evidence="1">
    <name type="scientific">Aphanomyces astaci</name>
    <name type="common">Crayfish plague agent</name>
    <dbReference type="NCBI Taxonomy" id="112090"/>
    <lineage>
        <taxon>Eukaryota</taxon>
        <taxon>Sar</taxon>
        <taxon>Stramenopiles</taxon>
        <taxon>Oomycota</taxon>
        <taxon>Saprolegniomycetes</taxon>
        <taxon>Saprolegniales</taxon>
        <taxon>Verrucalvaceae</taxon>
        <taxon>Aphanomyces</taxon>
    </lineage>
</organism>
<gene>
    <name evidence="1" type="ORF">H257_18458</name>
</gene>
<name>W4FB05_APHAT</name>
<dbReference type="VEuPathDB" id="FungiDB:H257_18458"/>
<accession>W4FB05</accession>
<proteinExistence type="predicted"/>
<evidence type="ECO:0000313" key="1">
    <source>
        <dbReference type="EMBL" id="ETV64680.1"/>
    </source>
</evidence>
<dbReference type="RefSeq" id="XP_009845815.1">
    <property type="nucleotide sequence ID" value="XM_009847513.1"/>
</dbReference>
<dbReference type="EMBL" id="KI913280">
    <property type="protein sequence ID" value="ETV64680.1"/>
    <property type="molecule type" value="Genomic_DNA"/>
</dbReference>
<reference evidence="1" key="1">
    <citation type="submission" date="2013-12" db="EMBL/GenBank/DDBJ databases">
        <title>The Genome Sequence of Aphanomyces astaci APO3.</title>
        <authorList>
            <consortium name="The Broad Institute Genomics Platform"/>
            <person name="Russ C."/>
            <person name="Tyler B."/>
            <person name="van West P."/>
            <person name="Dieguez-Uribeondo J."/>
            <person name="Young S.K."/>
            <person name="Zeng Q."/>
            <person name="Gargeya S."/>
            <person name="Fitzgerald M."/>
            <person name="Abouelleil A."/>
            <person name="Alvarado L."/>
            <person name="Chapman S.B."/>
            <person name="Gainer-Dewar J."/>
            <person name="Goldberg J."/>
            <person name="Griggs A."/>
            <person name="Gujja S."/>
            <person name="Hansen M."/>
            <person name="Howarth C."/>
            <person name="Imamovic A."/>
            <person name="Ireland A."/>
            <person name="Larimer J."/>
            <person name="McCowan C."/>
            <person name="Murphy C."/>
            <person name="Pearson M."/>
            <person name="Poon T.W."/>
            <person name="Priest M."/>
            <person name="Roberts A."/>
            <person name="Saif S."/>
            <person name="Shea T."/>
            <person name="Sykes S."/>
            <person name="Wortman J."/>
            <person name="Nusbaum C."/>
            <person name="Birren B."/>
        </authorList>
    </citation>
    <scope>NUCLEOTIDE SEQUENCE [LARGE SCALE GENOMIC DNA]</scope>
    <source>
        <strain evidence="1">APO3</strain>
    </source>
</reference>
<protein>
    <submittedName>
        <fullName evidence="1">Uncharacterized protein</fullName>
    </submittedName>
</protein>
<sequence length="109" mass="11922">MHPPPTTLRLDRLKQPTGQRLSLVARLGPVFAAHLYGVRTHRRYTTTRCSLSSAGVSPTVTTAPVTTFLAKRPAMCFKQLHGFLIRDSRTLTDLMAPVPLSVAPALMLA</sequence>